<proteinExistence type="predicted"/>
<feature type="coiled-coil region" evidence="1">
    <location>
        <begin position="296"/>
        <end position="323"/>
    </location>
</feature>
<dbReference type="Proteomes" id="UP000467700">
    <property type="component" value="Unassembled WGS sequence"/>
</dbReference>
<feature type="compositionally biased region" description="Basic and acidic residues" evidence="2">
    <location>
        <begin position="38"/>
        <end position="48"/>
    </location>
</feature>
<evidence type="ECO:0000313" key="3">
    <source>
        <dbReference type="EMBL" id="CAA7260293.1"/>
    </source>
</evidence>
<comment type="caution">
    <text evidence="3">The sequence shown here is derived from an EMBL/GenBank/DDBJ whole genome shotgun (WGS) entry which is preliminary data.</text>
</comment>
<feature type="region of interest" description="Disordered" evidence="2">
    <location>
        <begin position="1"/>
        <end position="218"/>
    </location>
</feature>
<evidence type="ECO:0000256" key="1">
    <source>
        <dbReference type="SAM" id="Coils"/>
    </source>
</evidence>
<feature type="compositionally biased region" description="Basic and acidic residues" evidence="2">
    <location>
        <begin position="77"/>
        <end position="99"/>
    </location>
</feature>
<feature type="compositionally biased region" description="Basic and acidic residues" evidence="2">
    <location>
        <begin position="200"/>
        <end position="218"/>
    </location>
</feature>
<feature type="coiled-coil region" evidence="1">
    <location>
        <begin position="352"/>
        <end position="386"/>
    </location>
</feature>
<protein>
    <submittedName>
        <fullName evidence="3">Uncharacterized protein</fullName>
    </submittedName>
</protein>
<dbReference type="OrthoDB" id="3147752at2759"/>
<evidence type="ECO:0000313" key="4">
    <source>
        <dbReference type="Proteomes" id="UP000467700"/>
    </source>
</evidence>
<feature type="compositionally biased region" description="Polar residues" evidence="2">
    <location>
        <begin position="1"/>
        <end position="18"/>
    </location>
</feature>
<organism evidence="3 4">
    <name type="scientific">Cyclocybe aegerita</name>
    <name type="common">Black poplar mushroom</name>
    <name type="synonym">Agrocybe aegerita</name>
    <dbReference type="NCBI Taxonomy" id="1973307"/>
    <lineage>
        <taxon>Eukaryota</taxon>
        <taxon>Fungi</taxon>
        <taxon>Dikarya</taxon>
        <taxon>Basidiomycota</taxon>
        <taxon>Agaricomycotina</taxon>
        <taxon>Agaricomycetes</taxon>
        <taxon>Agaricomycetidae</taxon>
        <taxon>Agaricales</taxon>
        <taxon>Agaricineae</taxon>
        <taxon>Bolbitiaceae</taxon>
        <taxon>Cyclocybe</taxon>
    </lineage>
</organism>
<reference evidence="3 4" key="1">
    <citation type="submission" date="2020-01" db="EMBL/GenBank/DDBJ databases">
        <authorList>
            <person name="Gupta K D."/>
        </authorList>
    </citation>
    <scope>NUCLEOTIDE SEQUENCE [LARGE SCALE GENOMIC DNA]</scope>
</reference>
<dbReference type="AlphaFoldDB" id="A0A8S0WEP0"/>
<sequence length="703" mass="77498">MLTTLATFLGLKSSSGTNDEGPRMSPIQDRAPTPMRQPTEREIEEAKKASGLFYNPPTSARDSYSVKEDPYGSIRSRKSDREKRKRADSLLGRREHDSVKGFNSVEQLHPVSANPASASLSNKADSVRRRELRHTDFRSTNRSEPRLQVTLDARQEIKLAEITQLEPRNGHGRSSPVMKDPKPPESQQVRNGAAPTPTAKGDEPPLRKIKSTDEKPPVSKDAIIIRGRSATISVRAPEPAHCGIVARGNSVGRGRAGSVVRRVGTPVESVQQASGDTNSERFKRKRDPSVTREGQITDLKTHNDSLTKQLAAAQDELVKSKGRNIELQKSIHALQDEKSRILTSTNAALAKERDAQARAAQLEDKLRKQEEETGRLKDLLKVAEERQLQTSNLLEVRSADLKGAQTFLTTADQYSGSDIIAMVESLNAEIFQTAAFIAELMENASLDAIATQRQNLGKYSDVLQHSRQYIGEALFAHLTKKPLEVQTDPLPLQLAFQTILSFWCSSKARAFCPGAFGDELYRLYAKIRENELQAVAGRWRAITNSQIPTQGQHSHADHVLECVLSLLHYCGWQTRAAHNQKTILSMQQMIQGIEKQCINLKNATKEGITTADMEVFIGQTGCGFDEEIMEDIYAEPGPGGSRPGKGILCAVGIGLRRSTMKKSEGGILENQTDVLTRMKVVLDSVIFDHGSASTVPPHAQDGK</sequence>
<feature type="region of interest" description="Disordered" evidence="2">
    <location>
        <begin position="270"/>
        <end position="289"/>
    </location>
</feature>
<gene>
    <name evidence="3" type="ORF">AAE3_LOCUS2741</name>
</gene>
<keyword evidence="4" id="KW-1185">Reference proteome</keyword>
<evidence type="ECO:0000256" key="2">
    <source>
        <dbReference type="SAM" id="MobiDB-lite"/>
    </source>
</evidence>
<dbReference type="EMBL" id="CACVBS010000029">
    <property type="protein sequence ID" value="CAA7260293.1"/>
    <property type="molecule type" value="Genomic_DNA"/>
</dbReference>
<feature type="compositionally biased region" description="Polar residues" evidence="2">
    <location>
        <begin position="114"/>
        <end position="124"/>
    </location>
</feature>
<feature type="compositionally biased region" description="Basic and acidic residues" evidence="2">
    <location>
        <begin position="125"/>
        <end position="145"/>
    </location>
</feature>
<name>A0A8S0WEP0_CYCAE</name>
<keyword evidence="1" id="KW-0175">Coiled coil</keyword>
<accession>A0A8S0WEP0</accession>